<keyword evidence="3" id="KW-1185">Reference proteome</keyword>
<feature type="compositionally biased region" description="Polar residues" evidence="1">
    <location>
        <begin position="716"/>
        <end position="726"/>
    </location>
</feature>
<dbReference type="AlphaFoldDB" id="A0AAI9WXR7"/>
<dbReference type="RefSeq" id="XP_049180093.1">
    <property type="nucleotide sequence ID" value="XM_049324142.1"/>
</dbReference>
<evidence type="ECO:0000256" key="1">
    <source>
        <dbReference type="SAM" id="MobiDB-lite"/>
    </source>
</evidence>
<dbReference type="Proteomes" id="UP001202479">
    <property type="component" value="Unassembled WGS sequence"/>
</dbReference>
<dbReference type="PANTHER" id="PTHR16469:SF27">
    <property type="entry name" value="UBIQUITIN-ASSOCIATED AND SH3 DOMAIN-CONTAINING BA-RELATED"/>
    <property type="match status" value="1"/>
</dbReference>
<feature type="region of interest" description="Disordered" evidence="1">
    <location>
        <begin position="557"/>
        <end position="582"/>
    </location>
</feature>
<protein>
    <submittedName>
        <fullName evidence="2">Uncharacterized protein</fullName>
    </submittedName>
</protein>
<name>A0AAI9WXR7_9ASCO</name>
<dbReference type="InterPro" id="IPR051710">
    <property type="entry name" value="Phosphatase_SH3-domain"/>
</dbReference>
<dbReference type="GeneID" id="73380485"/>
<dbReference type="InterPro" id="IPR029033">
    <property type="entry name" value="His_PPase_superfam"/>
</dbReference>
<feature type="compositionally biased region" description="Basic and acidic residues" evidence="1">
    <location>
        <begin position="760"/>
        <end position="769"/>
    </location>
</feature>
<evidence type="ECO:0000313" key="2">
    <source>
        <dbReference type="EMBL" id="KAI3404348.2"/>
    </source>
</evidence>
<feature type="compositionally biased region" description="Low complexity" evidence="1">
    <location>
        <begin position="663"/>
        <end position="672"/>
    </location>
</feature>
<feature type="region of interest" description="Disordered" evidence="1">
    <location>
        <begin position="305"/>
        <end position="334"/>
    </location>
</feature>
<feature type="compositionally biased region" description="Polar residues" evidence="1">
    <location>
        <begin position="346"/>
        <end position="355"/>
    </location>
</feature>
<gene>
    <name evidence="2" type="ORF">KGF56_002868</name>
</gene>
<organism evidence="2 3">
    <name type="scientific">Candida oxycetoniae</name>
    <dbReference type="NCBI Taxonomy" id="497107"/>
    <lineage>
        <taxon>Eukaryota</taxon>
        <taxon>Fungi</taxon>
        <taxon>Dikarya</taxon>
        <taxon>Ascomycota</taxon>
        <taxon>Saccharomycotina</taxon>
        <taxon>Pichiomycetes</taxon>
        <taxon>Debaryomycetaceae</taxon>
        <taxon>Candida/Lodderomyces clade</taxon>
        <taxon>Candida</taxon>
    </lineage>
</organism>
<accession>A0AAI9WXR7</accession>
<sequence length="779" mass="88745">MTELYFLRHGERIDHALKKDPQATPLLDDYKSYDPSLATSAIPQLKSVVDDICATTEAFQDQESSLRKNVYIHFSPYLRCCQSADIVITELKSKFAEKFGNYKVRFQLLGDFALSEWVHPNMENKPPFVDSNDAYNMYTPNLKTLKNKNACSNFRPTVTLGQYNGPNLSFKEYQSRCKEYFQKLLATYDKPLYIKNKDIIIVISHGYMINNFMSFFTSHPIFQEIPEAKINFAKRVKKEELSIADDNDDDDDDDEFNPANYTWRMEKDALGLSQESDSGDMTLNLESDIVYYKTNFIKKNDLLEKPKEQEQQQQRQQQQQQQNSSLSSSVQRRIPQEYKPRASFKIESTSASHSINGKPPTMHNYLCPAAKNWIPGQKHFKIKADFKEKIINDESFRRNFSITNPPLKQISPDVSPNSAPSNYNSVIDLSKIMSNESLQPIKLKYSNTSDIPIHKINSRVNSQVNLNQGYKQTPPPSSSSASAENSMTDLPKYVSFLQNRHRSSSNPNAPVVIAPFTKDSYFPQVINRVKSNDSEMSIDLPSDQSCDELDIIDEKSEPSFTSAASAAPRASPLDTLNRARSLNKKTVNNPLLVSYQKRSQQNFSTMLSKLPYSSGSAAAASASNEEQERSAVDGNEADNDDDDEEEDRRGEEDDDDDDDKGSDSSTDVSSEEQNFSLKFRNRSYSDQQKGHRSRGGTSKQDAYKRKTLADEKNKQTLETFPNYSRTSKPETKKGEPMFYNFETDDSDLEDDSYKSASHYKGSESTRSKDDYMWFGGNRN</sequence>
<comment type="caution">
    <text evidence="2">The sequence shown here is derived from an EMBL/GenBank/DDBJ whole genome shotgun (WGS) entry which is preliminary data.</text>
</comment>
<feature type="compositionally biased region" description="Low complexity" evidence="1">
    <location>
        <begin position="558"/>
        <end position="572"/>
    </location>
</feature>
<dbReference type="Gene3D" id="3.40.50.1240">
    <property type="entry name" value="Phosphoglycerate mutase-like"/>
    <property type="match status" value="1"/>
</dbReference>
<reference evidence="2" key="1">
    <citation type="journal article" date="2022" name="DNA Res.">
        <title>Genome analysis of five recently described species of the CUG-Ser clade uncovers Candida theae as a new hybrid lineage with pathogenic potential in the Candida parapsilosis species complex.</title>
        <authorList>
            <person name="Mixao V."/>
            <person name="Del Olmo V."/>
            <person name="Hegedusova E."/>
            <person name="Saus E."/>
            <person name="Pryszcz L."/>
            <person name="Cillingova A."/>
            <person name="Nosek J."/>
            <person name="Gabaldon T."/>
        </authorList>
    </citation>
    <scope>NUCLEOTIDE SEQUENCE</scope>
    <source>
        <strain evidence="2">CBS 10844</strain>
    </source>
</reference>
<feature type="compositionally biased region" description="Acidic residues" evidence="1">
    <location>
        <begin position="635"/>
        <end position="660"/>
    </location>
</feature>
<dbReference type="SUPFAM" id="SSF53254">
    <property type="entry name" value="Phosphoglycerate mutase-like"/>
    <property type="match status" value="1"/>
</dbReference>
<feature type="compositionally biased region" description="Basic and acidic residues" evidence="1">
    <location>
        <begin position="701"/>
        <end position="715"/>
    </location>
</feature>
<proteinExistence type="predicted"/>
<feature type="region of interest" description="Disordered" evidence="1">
    <location>
        <begin position="617"/>
        <end position="769"/>
    </location>
</feature>
<feature type="compositionally biased region" description="Low complexity" evidence="1">
    <location>
        <begin position="311"/>
        <end position="331"/>
    </location>
</feature>
<feature type="region of interest" description="Disordered" evidence="1">
    <location>
        <begin position="340"/>
        <end position="359"/>
    </location>
</feature>
<dbReference type="EMBL" id="JAHUZD010000104">
    <property type="protein sequence ID" value="KAI3404348.2"/>
    <property type="molecule type" value="Genomic_DNA"/>
</dbReference>
<dbReference type="PANTHER" id="PTHR16469">
    <property type="entry name" value="UBIQUITIN-ASSOCIATED AND SH3 DOMAIN-CONTAINING BA-RELATED"/>
    <property type="match status" value="1"/>
</dbReference>
<feature type="region of interest" description="Disordered" evidence="1">
    <location>
        <begin position="466"/>
        <end position="485"/>
    </location>
</feature>
<evidence type="ECO:0000313" key="3">
    <source>
        <dbReference type="Proteomes" id="UP001202479"/>
    </source>
</evidence>